<keyword evidence="4" id="KW-0597">Phosphoprotein</keyword>
<keyword evidence="11 15" id="KW-0539">Nucleus</keyword>
<evidence type="ECO:0000256" key="12">
    <source>
        <dbReference type="ARBA" id="ARBA00047995"/>
    </source>
</evidence>
<name>A0AA39V708_9LECA</name>
<comment type="caution">
    <text evidence="18">The sequence shown here is derived from an EMBL/GenBank/DDBJ whole genome shotgun (WGS) entry which is preliminary data.</text>
</comment>
<dbReference type="Gene3D" id="2.40.50.140">
    <property type="entry name" value="Nucleic acid-binding proteins"/>
    <property type="match status" value="1"/>
</dbReference>
<evidence type="ECO:0000256" key="4">
    <source>
        <dbReference type="ARBA" id="ARBA00022553"/>
    </source>
</evidence>
<dbReference type="InterPro" id="IPR001208">
    <property type="entry name" value="MCM_dom"/>
</dbReference>
<dbReference type="Pfam" id="PF14551">
    <property type="entry name" value="MCM_N"/>
    <property type="match status" value="1"/>
</dbReference>
<evidence type="ECO:0000256" key="11">
    <source>
        <dbReference type="ARBA" id="ARBA00023242"/>
    </source>
</evidence>
<dbReference type="InterPro" id="IPR033762">
    <property type="entry name" value="MCM_OB"/>
</dbReference>
<dbReference type="AlphaFoldDB" id="A0AA39V708"/>
<dbReference type="PROSITE" id="PS00847">
    <property type="entry name" value="MCM_1"/>
    <property type="match status" value="1"/>
</dbReference>
<dbReference type="GO" id="GO:0003697">
    <property type="term" value="F:single-stranded DNA binding"/>
    <property type="evidence" value="ECO:0007669"/>
    <property type="project" value="TreeGrafter"/>
</dbReference>
<evidence type="ECO:0000256" key="3">
    <source>
        <dbReference type="ARBA" id="ARBA00012551"/>
    </source>
</evidence>
<dbReference type="GO" id="GO:0006271">
    <property type="term" value="P:DNA strand elongation involved in DNA replication"/>
    <property type="evidence" value="ECO:0007669"/>
    <property type="project" value="TreeGrafter"/>
</dbReference>
<evidence type="ECO:0000256" key="6">
    <source>
        <dbReference type="ARBA" id="ARBA00022741"/>
    </source>
</evidence>
<dbReference type="GO" id="GO:0097373">
    <property type="term" value="C:MCM core complex"/>
    <property type="evidence" value="ECO:0007669"/>
    <property type="project" value="UniProtKB-ARBA"/>
</dbReference>
<dbReference type="EMBL" id="JAFEKC020000004">
    <property type="protein sequence ID" value="KAK0515399.1"/>
    <property type="molecule type" value="Genomic_DNA"/>
</dbReference>
<evidence type="ECO:0000256" key="9">
    <source>
        <dbReference type="ARBA" id="ARBA00022840"/>
    </source>
</evidence>
<dbReference type="GO" id="GO:0016787">
    <property type="term" value="F:hydrolase activity"/>
    <property type="evidence" value="ECO:0007669"/>
    <property type="project" value="UniProtKB-KW"/>
</dbReference>
<evidence type="ECO:0000313" key="18">
    <source>
        <dbReference type="EMBL" id="KAK0515399.1"/>
    </source>
</evidence>
<dbReference type="FunFam" id="3.40.50.300:FF:000217">
    <property type="entry name" value="DNA helicase"/>
    <property type="match status" value="1"/>
</dbReference>
<dbReference type="GO" id="GO:0017116">
    <property type="term" value="F:single-stranded DNA helicase activity"/>
    <property type="evidence" value="ECO:0007669"/>
    <property type="project" value="TreeGrafter"/>
</dbReference>
<sequence>MSSPAPRRSQQAQSQGTPRAARQNVPSSSPLFFRSSPAAAPPGNANMNISSPLKQPSIVDSTPRAPPGDSSPIRYASSSSPTRALNAAQEPNVPTSSSGLFVRSSRASAPGSSALNNSRRGDIHSDIFGSGSTPGRRRRLFVDENGVPIQNDPSDPATFSNIDPNTSEADAIGGSSTRIIWGTNISIQDTMSTFKEFLLGYQKKYRMWADGATEEETSEPGSGGNEREYVNMLNDMRHLGVTGLNLDVRNLKAFPSTVKLWHQLQAYPHEIIPLMDQAIKDIIVDQAEEEMKRLRAEQQLQRQSRPASSMPPVPSSETNGHVDSQPMIPDLVQEVETKIYKVKPFGLDKSVNMRELNPNDMDKMISIKGLVIRTTPVIPDMKTAFFRCQVCNHAVNVSLDRGKIAEPTRCPRQACESQNSMQIIHNRCEFADKQVIKLQETPDSVPDGQTPHSVSLCAYEELVDVCKAGDRIEVTGIFRSNPVRINPRQRTIKALFKTYVDVLHIQKVDKRRLGQDVSTIEQELSEQVAGDVEETRKISEEEEAKIKATAARGDVYELLSRSLAPSVYEMDDVKKGILLQLFGGTNKTFEKGGSPKYRGDINVLLCGDPSTSKSQLLMYVHKIAPRGVYTSGKGSSAVGLTAYISRDPETRQVVLESGALVLSDGGVCCIDEFDKMSDSTRSVLHEVMEQQTVSIAKAGIITTLNARTSILASANPIGSKYNVNLPVPQNIDLPPTLLSRFDLVYLVLDQVDEQTDRRLARHLVSMYLEDNPENASSQEILPVEFLTSYISYARTYIQPRITQPAAEALVTAYVQMRKLGEDVRAAERRITATTRQLESMIRLAEAHAKMRLSSEVTANDVHEAVRLIKSALKQAATDARTGLIDMGLLTEGTSASERRRKADLKKAITDLLDEMTRGGGSARYAEVFRRIGEQGSAQVEGTEFAEALRSLEQEGQVVVGGEGPRRNIRRITGVV</sequence>
<dbReference type="Gene3D" id="1.10.10.10">
    <property type="entry name" value="Winged helix-like DNA-binding domain superfamily/Winged helix DNA-binding domain"/>
    <property type="match status" value="1"/>
</dbReference>
<dbReference type="InterPro" id="IPR027417">
    <property type="entry name" value="P-loop_NTPase"/>
</dbReference>
<comment type="similarity">
    <text evidence="2 14">Belongs to the MCM family.</text>
</comment>
<dbReference type="Proteomes" id="UP001166286">
    <property type="component" value="Unassembled WGS sequence"/>
</dbReference>
<dbReference type="InterPro" id="IPR027925">
    <property type="entry name" value="MCM_N"/>
</dbReference>
<evidence type="ECO:0000256" key="5">
    <source>
        <dbReference type="ARBA" id="ARBA00022705"/>
    </source>
</evidence>
<dbReference type="PANTHER" id="PTHR11630:SF66">
    <property type="entry name" value="DNA REPLICATION LICENSING FACTOR MCM4"/>
    <property type="match status" value="1"/>
</dbReference>
<dbReference type="PRINTS" id="PR01660">
    <property type="entry name" value="MCMPROTEIN4"/>
</dbReference>
<feature type="compositionally biased region" description="Low complexity" evidence="16">
    <location>
        <begin position="103"/>
        <end position="114"/>
    </location>
</feature>
<evidence type="ECO:0000256" key="13">
    <source>
        <dbReference type="ARBA" id="ARBA00073498"/>
    </source>
</evidence>
<dbReference type="SUPFAM" id="SSF50249">
    <property type="entry name" value="Nucleic acid-binding proteins"/>
    <property type="match status" value="1"/>
</dbReference>
<gene>
    <name evidence="18" type="ORF">JMJ35_002778</name>
</gene>
<dbReference type="Pfam" id="PF21128">
    <property type="entry name" value="WHD_MCM4"/>
    <property type="match status" value="1"/>
</dbReference>
<feature type="compositionally biased region" description="Polar residues" evidence="16">
    <location>
        <begin position="1"/>
        <end position="17"/>
    </location>
</feature>
<dbReference type="SMART" id="SM00350">
    <property type="entry name" value="MCM"/>
    <property type="match status" value="1"/>
</dbReference>
<keyword evidence="5 15" id="KW-0235">DNA replication</keyword>
<comment type="catalytic activity">
    <reaction evidence="12 15">
        <text>ATP + H2O = ADP + phosphate + H(+)</text>
        <dbReference type="Rhea" id="RHEA:13065"/>
        <dbReference type="ChEBI" id="CHEBI:15377"/>
        <dbReference type="ChEBI" id="CHEBI:15378"/>
        <dbReference type="ChEBI" id="CHEBI:30616"/>
        <dbReference type="ChEBI" id="CHEBI:43474"/>
        <dbReference type="ChEBI" id="CHEBI:456216"/>
        <dbReference type="EC" id="3.6.4.12"/>
    </reaction>
</comment>
<evidence type="ECO:0000256" key="2">
    <source>
        <dbReference type="ARBA" id="ARBA00008010"/>
    </source>
</evidence>
<feature type="compositionally biased region" description="Polar residues" evidence="16">
    <location>
        <begin position="151"/>
        <end position="169"/>
    </location>
</feature>
<dbReference type="InterPro" id="IPR036388">
    <property type="entry name" value="WH-like_DNA-bd_sf"/>
</dbReference>
<comment type="subcellular location">
    <subcellularLocation>
        <location evidence="1">Nucleus</location>
    </subcellularLocation>
</comment>
<feature type="region of interest" description="Disordered" evidence="16">
    <location>
        <begin position="1"/>
        <end position="169"/>
    </location>
</feature>
<comment type="function">
    <text evidence="15">Acts as component of the MCM2-7 complex (MCM complex) which is the replicative helicase essential for 'once per cell cycle' DNA replication initiation and elongation in eukaryotic cells. The active ATPase sites in the MCM2-7 ring are formed through the interaction surfaces of two neighboring subunits such that a critical structure of a conserved arginine finger motif is provided in trans relative to the ATP-binding site of the Walker A box of the adjacent subunit. The six ATPase active sites, however, are likely to contribute differentially to the complex helicase activity.</text>
</comment>
<feature type="compositionally biased region" description="Polar residues" evidence="16">
    <location>
        <begin position="45"/>
        <end position="60"/>
    </location>
</feature>
<dbReference type="GO" id="GO:0043596">
    <property type="term" value="C:nuclear replication fork"/>
    <property type="evidence" value="ECO:0007669"/>
    <property type="project" value="UniProtKB-ARBA"/>
</dbReference>
<dbReference type="Pfam" id="PF17855">
    <property type="entry name" value="MCM_lid"/>
    <property type="match status" value="1"/>
</dbReference>
<keyword evidence="10 14" id="KW-0238">DNA-binding</keyword>
<evidence type="ECO:0000256" key="14">
    <source>
        <dbReference type="RuleBase" id="RU004070"/>
    </source>
</evidence>
<organism evidence="18 19">
    <name type="scientific">Cladonia borealis</name>
    <dbReference type="NCBI Taxonomy" id="184061"/>
    <lineage>
        <taxon>Eukaryota</taxon>
        <taxon>Fungi</taxon>
        <taxon>Dikarya</taxon>
        <taxon>Ascomycota</taxon>
        <taxon>Pezizomycotina</taxon>
        <taxon>Lecanoromycetes</taxon>
        <taxon>OSLEUM clade</taxon>
        <taxon>Lecanoromycetidae</taxon>
        <taxon>Lecanorales</taxon>
        <taxon>Lecanorineae</taxon>
        <taxon>Cladoniaceae</taxon>
        <taxon>Cladonia</taxon>
    </lineage>
</organism>
<dbReference type="GO" id="GO:0042555">
    <property type="term" value="C:MCM complex"/>
    <property type="evidence" value="ECO:0007669"/>
    <property type="project" value="UniProtKB-UniRule"/>
</dbReference>
<feature type="region of interest" description="Disordered" evidence="16">
    <location>
        <begin position="294"/>
        <end position="325"/>
    </location>
</feature>
<dbReference type="FunFam" id="2.20.28.10:FF:000003">
    <property type="entry name" value="DNA helicase"/>
    <property type="match status" value="1"/>
</dbReference>
<accession>A0AA39V708</accession>
<keyword evidence="19" id="KW-1185">Reference proteome</keyword>
<evidence type="ECO:0000256" key="16">
    <source>
        <dbReference type="SAM" id="MobiDB-lite"/>
    </source>
</evidence>
<dbReference type="FunFam" id="3.30.1640.10:FF:000011">
    <property type="entry name" value="DNA helicase"/>
    <property type="match status" value="1"/>
</dbReference>
<dbReference type="GO" id="GO:0005656">
    <property type="term" value="C:nuclear pre-replicative complex"/>
    <property type="evidence" value="ECO:0007669"/>
    <property type="project" value="UniProtKB-ARBA"/>
</dbReference>
<dbReference type="InterPro" id="IPR031327">
    <property type="entry name" value="MCM"/>
</dbReference>
<proteinExistence type="inferred from homology"/>
<evidence type="ECO:0000259" key="17">
    <source>
        <dbReference type="PROSITE" id="PS50051"/>
    </source>
</evidence>
<evidence type="ECO:0000313" key="19">
    <source>
        <dbReference type="Proteomes" id="UP001166286"/>
    </source>
</evidence>
<evidence type="ECO:0000256" key="1">
    <source>
        <dbReference type="ARBA" id="ARBA00004123"/>
    </source>
</evidence>
<feature type="compositionally biased region" description="Low complexity" evidence="16">
    <location>
        <begin position="70"/>
        <end position="80"/>
    </location>
</feature>
<dbReference type="CDD" id="cd17755">
    <property type="entry name" value="MCM4"/>
    <property type="match status" value="1"/>
</dbReference>
<dbReference type="InterPro" id="IPR012340">
    <property type="entry name" value="NA-bd_OB-fold"/>
</dbReference>
<dbReference type="Gene3D" id="3.40.50.300">
    <property type="entry name" value="P-loop containing nucleotide triphosphate hydrolases"/>
    <property type="match status" value="1"/>
</dbReference>
<dbReference type="InterPro" id="IPR018525">
    <property type="entry name" value="MCM_CS"/>
</dbReference>
<feature type="compositionally biased region" description="Polar residues" evidence="16">
    <location>
        <begin position="298"/>
        <end position="307"/>
    </location>
</feature>
<reference evidence="18" key="1">
    <citation type="submission" date="2023-03" db="EMBL/GenBank/DDBJ databases">
        <title>Complete genome of Cladonia borealis.</title>
        <authorList>
            <person name="Park H."/>
        </authorList>
    </citation>
    <scope>NUCLEOTIDE SEQUENCE</scope>
    <source>
        <strain evidence="18">ANT050790</strain>
    </source>
</reference>
<evidence type="ECO:0000256" key="10">
    <source>
        <dbReference type="ARBA" id="ARBA00023125"/>
    </source>
</evidence>
<dbReference type="PROSITE" id="PS50051">
    <property type="entry name" value="MCM_2"/>
    <property type="match status" value="1"/>
</dbReference>
<feature type="domain" description="MCM C-terminal AAA(+) ATPase" evidence="17">
    <location>
        <begin position="555"/>
        <end position="763"/>
    </location>
</feature>
<dbReference type="PRINTS" id="PR01657">
    <property type="entry name" value="MCMFAMILY"/>
</dbReference>
<dbReference type="PANTHER" id="PTHR11630">
    <property type="entry name" value="DNA REPLICATION LICENSING FACTOR MCM FAMILY MEMBER"/>
    <property type="match status" value="1"/>
</dbReference>
<evidence type="ECO:0000256" key="8">
    <source>
        <dbReference type="ARBA" id="ARBA00022806"/>
    </source>
</evidence>
<dbReference type="GO" id="GO:0031261">
    <property type="term" value="C:DNA replication preinitiation complex"/>
    <property type="evidence" value="ECO:0007669"/>
    <property type="project" value="UniProtKB-ARBA"/>
</dbReference>
<keyword evidence="7 15" id="KW-0378">Hydrolase</keyword>
<dbReference type="Gene3D" id="2.20.28.10">
    <property type="match status" value="1"/>
</dbReference>
<dbReference type="GO" id="GO:0006279">
    <property type="term" value="P:premeiotic DNA replication"/>
    <property type="evidence" value="ECO:0007669"/>
    <property type="project" value="UniProtKB-ARBA"/>
</dbReference>
<evidence type="ECO:0000256" key="7">
    <source>
        <dbReference type="ARBA" id="ARBA00022801"/>
    </source>
</evidence>
<dbReference type="GO" id="GO:1902975">
    <property type="term" value="P:mitotic DNA replication initiation"/>
    <property type="evidence" value="ECO:0007669"/>
    <property type="project" value="TreeGrafter"/>
</dbReference>
<keyword evidence="8 15" id="KW-0347">Helicase</keyword>
<protein>
    <recommendedName>
        <fullName evidence="13 15">DNA replication licensing factor MCM4</fullName>
        <ecNumber evidence="3 15">3.6.4.12</ecNumber>
    </recommendedName>
</protein>
<comment type="subunit">
    <text evidence="15">Component of the MCM2-7 complex.</text>
</comment>
<dbReference type="InterPro" id="IPR008047">
    <property type="entry name" value="MCM_4"/>
</dbReference>
<evidence type="ECO:0000256" key="15">
    <source>
        <dbReference type="RuleBase" id="RU368062"/>
    </source>
</evidence>
<keyword evidence="6 14" id="KW-0547">Nucleotide-binding</keyword>
<dbReference type="Pfam" id="PF00493">
    <property type="entry name" value="MCM"/>
    <property type="match status" value="1"/>
</dbReference>
<dbReference type="GO" id="GO:0000727">
    <property type="term" value="P:double-strand break repair via break-induced replication"/>
    <property type="evidence" value="ECO:0007669"/>
    <property type="project" value="TreeGrafter"/>
</dbReference>
<dbReference type="Gene3D" id="3.30.1640.10">
    <property type="entry name" value="mini-chromosome maintenance (MCM) complex, chain A, domain 1"/>
    <property type="match status" value="1"/>
</dbReference>
<dbReference type="InterPro" id="IPR041562">
    <property type="entry name" value="MCM_lid"/>
</dbReference>
<dbReference type="SUPFAM" id="SSF52540">
    <property type="entry name" value="P-loop containing nucleoside triphosphate hydrolases"/>
    <property type="match status" value="1"/>
</dbReference>
<dbReference type="GO" id="GO:0005524">
    <property type="term" value="F:ATP binding"/>
    <property type="evidence" value="ECO:0007669"/>
    <property type="project" value="UniProtKB-UniRule"/>
</dbReference>
<dbReference type="EC" id="3.6.4.12" evidence="3 15"/>
<dbReference type="Pfam" id="PF17207">
    <property type="entry name" value="MCM_OB"/>
    <property type="match status" value="1"/>
</dbReference>
<keyword evidence="9 14" id="KW-0067">ATP-binding</keyword>
<feature type="compositionally biased region" description="Low complexity" evidence="16">
    <location>
        <begin position="26"/>
        <end position="42"/>
    </location>
</feature>